<feature type="region of interest" description="Disordered" evidence="1">
    <location>
        <begin position="83"/>
        <end position="107"/>
    </location>
</feature>
<evidence type="ECO:0000256" key="1">
    <source>
        <dbReference type="SAM" id="MobiDB-lite"/>
    </source>
</evidence>
<proteinExistence type="predicted"/>
<sequence>MDKESSRNTFEKKFQHLTKKRVLAYQKLINDQKFVKLQGETEFIEGVKQKPQMYEDGQKEFNQKYSKQYNQIQTLYKKCIQDKKNNNQGNKQRKQKIKFNINKDLEI</sequence>
<dbReference type="Proteomes" id="UP000688137">
    <property type="component" value="Unassembled WGS sequence"/>
</dbReference>
<gene>
    <name evidence="2" type="ORF">PPRIM_AZ9-3.1.T0650199</name>
</gene>
<name>A0A8S1MT68_PARPR</name>
<evidence type="ECO:0000313" key="3">
    <source>
        <dbReference type="Proteomes" id="UP000688137"/>
    </source>
</evidence>
<organism evidence="2 3">
    <name type="scientific">Paramecium primaurelia</name>
    <dbReference type="NCBI Taxonomy" id="5886"/>
    <lineage>
        <taxon>Eukaryota</taxon>
        <taxon>Sar</taxon>
        <taxon>Alveolata</taxon>
        <taxon>Ciliophora</taxon>
        <taxon>Intramacronucleata</taxon>
        <taxon>Oligohymenophorea</taxon>
        <taxon>Peniculida</taxon>
        <taxon>Parameciidae</taxon>
        <taxon>Paramecium</taxon>
    </lineage>
</organism>
<comment type="caution">
    <text evidence="2">The sequence shown here is derived from an EMBL/GenBank/DDBJ whole genome shotgun (WGS) entry which is preliminary data.</text>
</comment>
<protein>
    <submittedName>
        <fullName evidence="2">Uncharacterized protein</fullName>
    </submittedName>
</protein>
<accession>A0A8S1MT68</accession>
<dbReference type="EMBL" id="CAJJDM010000067">
    <property type="protein sequence ID" value="CAD8081371.1"/>
    <property type="molecule type" value="Genomic_DNA"/>
</dbReference>
<keyword evidence="3" id="KW-1185">Reference proteome</keyword>
<dbReference type="OMA" id="KPYMSED"/>
<evidence type="ECO:0000313" key="2">
    <source>
        <dbReference type="EMBL" id="CAD8081371.1"/>
    </source>
</evidence>
<reference evidence="2" key="1">
    <citation type="submission" date="2021-01" db="EMBL/GenBank/DDBJ databases">
        <authorList>
            <consortium name="Genoscope - CEA"/>
            <person name="William W."/>
        </authorList>
    </citation>
    <scope>NUCLEOTIDE SEQUENCE</scope>
</reference>
<dbReference type="AlphaFoldDB" id="A0A8S1MT68"/>